<reference evidence="5" key="1">
    <citation type="journal article" date="2021" name="Cell">
        <title>Tracing the genetic footprints of vertebrate landing in non-teleost ray-finned fishes.</title>
        <authorList>
            <person name="Bi X."/>
            <person name="Wang K."/>
            <person name="Yang L."/>
            <person name="Pan H."/>
            <person name="Jiang H."/>
            <person name="Wei Q."/>
            <person name="Fang M."/>
            <person name="Yu H."/>
            <person name="Zhu C."/>
            <person name="Cai Y."/>
            <person name="He Y."/>
            <person name="Gan X."/>
            <person name="Zeng H."/>
            <person name="Yu D."/>
            <person name="Zhu Y."/>
            <person name="Jiang H."/>
            <person name="Qiu Q."/>
            <person name="Yang H."/>
            <person name="Zhang Y.E."/>
            <person name="Wang W."/>
            <person name="Zhu M."/>
            <person name="He S."/>
            <person name="Zhang G."/>
        </authorList>
    </citation>
    <scope>NUCLEOTIDE SEQUENCE</scope>
    <source>
        <strain evidence="5">Pddl_001</strain>
    </source>
</reference>
<dbReference type="GO" id="GO:0008233">
    <property type="term" value="F:peptidase activity"/>
    <property type="evidence" value="ECO:0007669"/>
    <property type="project" value="UniProtKB-KW"/>
</dbReference>
<name>A0ABS2XGL8_POLSP</name>
<dbReference type="RefSeq" id="XP_041094318.1">
    <property type="nucleotide sequence ID" value="XM_041238384.1"/>
</dbReference>
<dbReference type="Gene3D" id="3.90.70.130">
    <property type="match status" value="1"/>
</dbReference>
<comment type="caution">
    <text evidence="5">The sequence shown here is derived from an EMBL/GenBank/DDBJ whole genome shotgun (WGS) entry which is preliminary data.</text>
</comment>
<dbReference type="InterPro" id="IPR012462">
    <property type="entry name" value="UFSP1/2_DUB_cat"/>
</dbReference>
<accession>A0ABS2XGL8</accession>
<evidence type="ECO:0000313" key="6">
    <source>
        <dbReference type="Proteomes" id="UP001166093"/>
    </source>
</evidence>
<dbReference type="PANTHER" id="PTHR48153">
    <property type="entry name" value="UFM1-SPECIFIC PROTEASE 2"/>
    <property type="match status" value="1"/>
</dbReference>
<feature type="domain" description="UFSP1/2/DUB catalytic" evidence="4">
    <location>
        <begin position="27"/>
        <end position="213"/>
    </location>
</feature>
<dbReference type="RefSeq" id="XP_041094320.1">
    <property type="nucleotide sequence ID" value="XM_041238386.1"/>
</dbReference>
<evidence type="ECO:0000259" key="4">
    <source>
        <dbReference type="Pfam" id="PF07910"/>
    </source>
</evidence>
<keyword evidence="5" id="KW-0645">Protease</keyword>
<proteinExistence type="inferred from homology"/>
<evidence type="ECO:0000256" key="3">
    <source>
        <dbReference type="SAM" id="MobiDB-lite"/>
    </source>
</evidence>
<sequence length="220" mass="24535">MHHNSGLLRNAHQGLPPPEPESSIWRRSLIRGDCLYYHYGCDGLDDRGWGCGYRTLQTLSSWICFQTPGENATPSPGQIQEALVQIQDKPPGFAGSRSWIGSFEIALCLESFHRVPCKIVHVRRGAELPNRVDELHRHFERFGSPAMMGGDSDNGSKAILGVCSGDRGHYLLVLDPHYHGPAGSVQKETAQAEGWVSWKKIDSFDQRSFYNFCLPQLAGK</sequence>
<dbReference type="EMBL" id="JAAWVQ010028956">
    <property type="protein sequence ID" value="MBN3273236.1"/>
    <property type="molecule type" value="Genomic_DNA"/>
</dbReference>
<evidence type="ECO:0000256" key="1">
    <source>
        <dbReference type="ARBA" id="ARBA00008552"/>
    </source>
</evidence>
<comment type="similarity">
    <text evidence="1">Belongs to the peptidase C78 family.</text>
</comment>
<dbReference type="PANTHER" id="PTHR48153:SF3">
    <property type="entry name" value="INACTIVE UFM1-SPECIFIC PROTEASE 1"/>
    <property type="match status" value="1"/>
</dbReference>
<keyword evidence="2" id="KW-0378">Hydrolase</keyword>
<dbReference type="GeneID" id="121306578"/>
<keyword evidence="6" id="KW-1185">Reference proteome</keyword>
<dbReference type="RefSeq" id="XP_041094319.1">
    <property type="nucleotide sequence ID" value="XM_041238385.1"/>
</dbReference>
<protein>
    <submittedName>
        <fullName evidence="5">UFSP1 protease</fullName>
    </submittedName>
</protein>
<dbReference type="Proteomes" id="UP001166093">
    <property type="component" value="Unassembled WGS sequence"/>
</dbReference>
<feature type="non-terminal residue" evidence="5">
    <location>
        <position position="1"/>
    </location>
</feature>
<gene>
    <name evidence="5" type="primary">Ufsp1</name>
    <name evidence="5" type="ORF">GTO93_0005827</name>
</gene>
<dbReference type="GO" id="GO:0006508">
    <property type="term" value="P:proteolysis"/>
    <property type="evidence" value="ECO:0007669"/>
    <property type="project" value="UniProtKB-KW"/>
</dbReference>
<feature type="non-terminal residue" evidence="5">
    <location>
        <position position="220"/>
    </location>
</feature>
<dbReference type="Pfam" id="PF07910">
    <property type="entry name" value="Peptidase_C78"/>
    <property type="match status" value="1"/>
</dbReference>
<organism evidence="5 6">
    <name type="scientific">Polyodon spathula</name>
    <name type="common">North American paddlefish</name>
    <name type="synonym">Squalus spathula</name>
    <dbReference type="NCBI Taxonomy" id="7913"/>
    <lineage>
        <taxon>Eukaryota</taxon>
        <taxon>Metazoa</taxon>
        <taxon>Chordata</taxon>
        <taxon>Craniata</taxon>
        <taxon>Vertebrata</taxon>
        <taxon>Euteleostomi</taxon>
        <taxon>Actinopterygii</taxon>
        <taxon>Chondrostei</taxon>
        <taxon>Acipenseriformes</taxon>
        <taxon>Polyodontidae</taxon>
        <taxon>Polyodon</taxon>
    </lineage>
</organism>
<feature type="region of interest" description="Disordered" evidence="3">
    <location>
        <begin position="1"/>
        <end position="20"/>
    </location>
</feature>
<evidence type="ECO:0000256" key="2">
    <source>
        <dbReference type="ARBA" id="ARBA00022801"/>
    </source>
</evidence>
<evidence type="ECO:0000313" key="5">
    <source>
        <dbReference type="EMBL" id="MBN3273236.1"/>
    </source>
</evidence>